<evidence type="ECO:0000259" key="3">
    <source>
        <dbReference type="PROSITE" id="PS51329"/>
    </source>
</evidence>
<dbReference type="GO" id="GO:0007021">
    <property type="term" value="P:tubulin complex assembly"/>
    <property type="evidence" value="ECO:0007669"/>
    <property type="project" value="TreeGrafter"/>
</dbReference>
<dbReference type="Pfam" id="PF07986">
    <property type="entry name" value="TBCC"/>
    <property type="match status" value="1"/>
</dbReference>
<evidence type="ECO:0000256" key="2">
    <source>
        <dbReference type="SAM" id="MobiDB-lite"/>
    </source>
</evidence>
<evidence type="ECO:0000256" key="1">
    <source>
        <dbReference type="ARBA" id="ARBA00008848"/>
    </source>
</evidence>
<feature type="domain" description="C-CAP/cofactor C-like" evidence="3">
    <location>
        <begin position="87"/>
        <end position="185"/>
    </location>
</feature>
<feature type="compositionally biased region" description="Pro residues" evidence="2">
    <location>
        <begin position="67"/>
        <end position="86"/>
    </location>
</feature>
<keyword evidence="5" id="KW-1185">Reference proteome</keyword>
<accession>A0AAD5YP06</accession>
<dbReference type="InterPro" id="IPR012945">
    <property type="entry name" value="Tubulin-bd_cofactor_C_dom"/>
</dbReference>
<dbReference type="GO" id="GO:0005737">
    <property type="term" value="C:cytoplasm"/>
    <property type="evidence" value="ECO:0007669"/>
    <property type="project" value="TreeGrafter"/>
</dbReference>
<sequence>MLLDLFLPTTKDSTKRHVLAHLIQHSQADVFDLDNQQVNELEKNLNELRVAAAPKPRFAFKRKAAPTPSPSPATPAESPQPQPASPPTQSQSPSSNSFISSHERKYLAISSLIGAPPTSDLTISNLDHCILNLVPTTALPHKLDISAVHLREITNSILLLPIINGSILIHELSNCAIVLGCHQVI</sequence>
<proteinExistence type="inferred from homology"/>
<dbReference type="PANTHER" id="PTHR15139">
    <property type="entry name" value="TUBULIN FOLDING COFACTOR C"/>
    <property type="match status" value="1"/>
</dbReference>
<gene>
    <name evidence="4" type="ORF">NP233_g11395</name>
</gene>
<dbReference type="Proteomes" id="UP001213000">
    <property type="component" value="Unassembled WGS sequence"/>
</dbReference>
<reference evidence="4" key="1">
    <citation type="submission" date="2022-07" db="EMBL/GenBank/DDBJ databases">
        <title>Genome Sequence of Leucocoprinus birnbaumii.</title>
        <authorList>
            <person name="Buettner E."/>
        </authorList>
    </citation>
    <scope>NUCLEOTIDE SEQUENCE</scope>
    <source>
        <strain evidence="4">VT141</strain>
    </source>
</reference>
<comment type="caution">
    <text evidence="4">The sequence shown here is derived from an EMBL/GenBank/DDBJ whole genome shotgun (WGS) entry which is preliminary data.</text>
</comment>
<dbReference type="PANTHER" id="PTHR15139:SF0">
    <property type="entry name" value="TUBULIN-SPECIFIC CHAPERONE C"/>
    <property type="match status" value="1"/>
</dbReference>
<organism evidence="4 5">
    <name type="scientific">Leucocoprinus birnbaumii</name>
    <dbReference type="NCBI Taxonomy" id="56174"/>
    <lineage>
        <taxon>Eukaryota</taxon>
        <taxon>Fungi</taxon>
        <taxon>Dikarya</taxon>
        <taxon>Basidiomycota</taxon>
        <taxon>Agaricomycotina</taxon>
        <taxon>Agaricomycetes</taxon>
        <taxon>Agaricomycetidae</taxon>
        <taxon>Agaricales</taxon>
        <taxon>Agaricineae</taxon>
        <taxon>Agaricaceae</taxon>
        <taxon>Leucocoprinus</taxon>
    </lineage>
</organism>
<dbReference type="PROSITE" id="PS51329">
    <property type="entry name" value="C_CAP_COFACTOR_C"/>
    <property type="match status" value="1"/>
</dbReference>
<name>A0AAD5YP06_9AGAR</name>
<comment type="similarity">
    <text evidence="1">Belongs to the TBCC family.</text>
</comment>
<dbReference type="InterPro" id="IPR016098">
    <property type="entry name" value="CAP/MinC_C"/>
</dbReference>
<dbReference type="EMBL" id="JANIEX010001356">
    <property type="protein sequence ID" value="KAJ3558916.1"/>
    <property type="molecule type" value="Genomic_DNA"/>
</dbReference>
<evidence type="ECO:0000313" key="5">
    <source>
        <dbReference type="Proteomes" id="UP001213000"/>
    </source>
</evidence>
<dbReference type="Gene3D" id="2.160.20.70">
    <property type="match status" value="1"/>
</dbReference>
<dbReference type="InterPro" id="IPR027684">
    <property type="entry name" value="TBCC"/>
</dbReference>
<dbReference type="GO" id="GO:0007023">
    <property type="term" value="P:post-chaperonin tubulin folding pathway"/>
    <property type="evidence" value="ECO:0007669"/>
    <property type="project" value="InterPro"/>
</dbReference>
<evidence type="ECO:0000313" key="4">
    <source>
        <dbReference type="EMBL" id="KAJ3558916.1"/>
    </source>
</evidence>
<feature type="region of interest" description="Disordered" evidence="2">
    <location>
        <begin position="62"/>
        <end position="98"/>
    </location>
</feature>
<dbReference type="InterPro" id="IPR017901">
    <property type="entry name" value="C-CAP_CF_C-like"/>
</dbReference>
<dbReference type="AlphaFoldDB" id="A0AAD5YP06"/>
<protein>
    <recommendedName>
        <fullName evidence="3">C-CAP/cofactor C-like domain-containing protein</fullName>
    </recommendedName>
</protein>